<proteinExistence type="predicted"/>
<comment type="caution">
    <text evidence="3">The sequence shown here is derived from an EMBL/GenBank/DDBJ whole genome shotgun (WGS) entry which is preliminary data.</text>
</comment>
<dbReference type="PANTHER" id="PTHR33973:SF4">
    <property type="entry name" value="OS07G0153300 PROTEIN"/>
    <property type="match status" value="1"/>
</dbReference>
<evidence type="ECO:0000313" key="3">
    <source>
        <dbReference type="EMBL" id="KAG6534689.1"/>
    </source>
</evidence>
<organism evidence="3 4">
    <name type="scientific">Zingiber officinale</name>
    <name type="common">Ginger</name>
    <name type="synonym">Amomum zingiber</name>
    <dbReference type="NCBI Taxonomy" id="94328"/>
    <lineage>
        <taxon>Eukaryota</taxon>
        <taxon>Viridiplantae</taxon>
        <taxon>Streptophyta</taxon>
        <taxon>Embryophyta</taxon>
        <taxon>Tracheophyta</taxon>
        <taxon>Spermatophyta</taxon>
        <taxon>Magnoliopsida</taxon>
        <taxon>Liliopsida</taxon>
        <taxon>Zingiberales</taxon>
        <taxon>Zingiberaceae</taxon>
        <taxon>Zingiber</taxon>
    </lineage>
</organism>
<dbReference type="EMBL" id="JACMSC010000002">
    <property type="protein sequence ID" value="KAG6534689.1"/>
    <property type="molecule type" value="Genomic_DNA"/>
</dbReference>
<keyword evidence="2" id="KW-0812">Transmembrane</keyword>
<name>A0A8J5LTU7_ZINOF</name>
<dbReference type="PANTHER" id="PTHR33973">
    <property type="entry name" value="OS07G0153300 PROTEIN"/>
    <property type="match status" value="1"/>
</dbReference>
<dbReference type="AlphaFoldDB" id="A0A8J5LTU7"/>
<feature type="region of interest" description="Disordered" evidence="1">
    <location>
        <begin position="1"/>
        <end position="42"/>
    </location>
</feature>
<evidence type="ECO:0000256" key="1">
    <source>
        <dbReference type="SAM" id="MobiDB-lite"/>
    </source>
</evidence>
<evidence type="ECO:0000313" key="4">
    <source>
        <dbReference type="Proteomes" id="UP000734854"/>
    </source>
</evidence>
<gene>
    <name evidence="3" type="ORF">ZIOFF_008592</name>
</gene>
<evidence type="ECO:0008006" key="5">
    <source>
        <dbReference type="Google" id="ProtNLM"/>
    </source>
</evidence>
<keyword evidence="4" id="KW-1185">Reference proteome</keyword>
<reference evidence="3 4" key="1">
    <citation type="submission" date="2020-08" db="EMBL/GenBank/DDBJ databases">
        <title>Plant Genome Project.</title>
        <authorList>
            <person name="Zhang R.-G."/>
        </authorList>
    </citation>
    <scope>NUCLEOTIDE SEQUENCE [LARGE SCALE GENOMIC DNA]</scope>
    <source>
        <tissue evidence="3">Rhizome</tissue>
    </source>
</reference>
<keyword evidence="2" id="KW-1133">Transmembrane helix</keyword>
<feature type="transmembrane region" description="Helical" evidence="2">
    <location>
        <begin position="357"/>
        <end position="380"/>
    </location>
</feature>
<dbReference type="Proteomes" id="UP000734854">
    <property type="component" value="Unassembled WGS sequence"/>
</dbReference>
<feature type="compositionally biased region" description="Polar residues" evidence="1">
    <location>
        <begin position="20"/>
        <end position="32"/>
    </location>
</feature>
<protein>
    <recommendedName>
        <fullName evidence="5">DUF1365 domain-containing protein</fullName>
    </recommendedName>
</protein>
<evidence type="ECO:0000256" key="2">
    <source>
        <dbReference type="SAM" id="Phobius"/>
    </source>
</evidence>
<dbReference type="Pfam" id="PF07103">
    <property type="entry name" value="DUF1365"/>
    <property type="match status" value="1"/>
</dbReference>
<dbReference type="InterPro" id="IPR010775">
    <property type="entry name" value="DUF1365"/>
</dbReference>
<accession>A0A8J5LTU7</accession>
<keyword evidence="2" id="KW-0472">Membrane</keyword>
<feature type="compositionally biased region" description="Polar residues" evidence="1">
    <location>
        <begin position="1"/>
        <end position="10"/>
    </location>
</feature>
<sequence length="666" mass="74879">MWHGSKSQLTGRLKDRSINRTRVSPDSGQGQSPWVRPGVQVGTNKPRITVNRSRSGNRPGVQVGTYKARITVNKGRSGNRQVGQVGMCKPRITVDKCRSGNRWVGQVGTLDKRRSGNISGGQAGTCKPWITVDKRMSGNRPGVQVGTHKLRIIVNNRSRNRLGVQVGTYKPRITVNSRSGNRPGVQVGTYKPRITINRSRSGNRPDVQVGTYKPRMTVNSRSRNKPGVQVGTYKPRITVNRSRSGNRPGVHVGIHKPRITVNSRSERASHGSVDESRSGNKLVGQVGTCKSWITVDKCRYAHSSFLTRLYFSSFLCIFWGKKQQRHRPGHLPSSAARANFSGGYQASVAQRRIRMEVVYLLCSAISTFLTSSLLSLALAIRSIPLCFSYLRFHGDRNAAVLLYEGRVRHARRRPVKHAFEYSVRYALIDLDGAPQPSHLSAERAREIARTNGPVFLLTMPESVGYEQNPLSVYYCYDVEEGKGGEGDGPTPSLKMCIAEVTNTPWGERVSFTFSPGSDVAAKPLHVSPFMDMQGNWHMFADAPGEDLSLVISVQHPTLGNYFTASLRAKRVQSSSSSVFLEKFFWLMPHKVAVWIYWQAFKLWWKNTKFLDHPKYASSRYKDDAARRDRELRSGSSRQGEDLPNCSVNMFPRDRWCEWREAPWPWS</sequence>